<evidence type="ECO:0000256" key="3">
    <source>
        <dbReference type="HAMAP-Rule" id="MF_00272"/>
    </source>
</evidence>
<dbReference type="InterPro" id="IPR011053">
    <property type="entry name" value="Single_hybrid_motif"/>
</dbReference>
<accession>A0A3M7TI61</accession>
<dbReference type="PANTHER" id="PTHR11715:SF3">
    <property type="entry name" value="GLYCINE CLEAVAGE SYSTEM H PROTEIN-RELATED"/>
    <property type="match status" value="1"/>
</dbReference>
<name>A0A3M7TI61_9FLAO</name>
<sequence length="127" mass="14251">MEIPENLLYTEDHEWVRVENDMAYIGITDFAQHELGDIVYVEIETLGEKLQQHDVFGTVEAVKTVSDLFLPIAGEVMEINSKLESNPELVNSDPYGEGWMIKMKVNNLADAEGLLTTESYTSLIGLS</sequence>
<dbReference type="OrthoDB" id="9796712at2"/>
<evidence type="ECO:0000256" key="1">
    <source>
        <dbReference type="ARBA" id="ARBA00009249"/>
    </source>
</evidence>
<dbReference type="NCBIfam" id="TIGR00527">
    <property type="entry name" value="gcvH"/>
    <property type="match status" value="1"/>
</dbReference>
<dbReference type="GO" id="GO:0005829">
    <property type="term" value="C:cytosol"/>
    <property type="evidence" value="ECO:0007669"/>
    <property type="project" value="TreeGrafter"/>
</dbReference>
<dbReference type="EMBL" id="QWIU01000002">
    <property type="protein sequence ID" value="RNA62978.1"/>
    <property type="molecule type" value="Genomic_DNA"/>
</dbReference>
<dbReference type="PROSITE" id="PS00189">
    <property type="entry name" value="LIPOYL"/>
    <property type="match status" value="1"/>
</dbReference>
<organism evidence="6 7">
    <name type="scientific">Chryseobacterium nematophagum</name>
    <dbReference type="NCBI Taxonomy" id="2305228"/>
    <lineage>
        <taxon>Bacteria</taxon>
        <taxon>Pseudomonadati</taxon>
        <taxon>Bacteroidota</taxon>
        <taxon>Flavobacteriia</taxon>
        <taxon>Flavobacteriales</taxon>
        <taxon>Weeksellaceae</taxon>
        <taxon>Chryseobacterium group</taxon>
        <taxon>Chryseobacterium</taxon>
    </lineage>
</organism>
<evidence type="ECO:0000256" key="4">
    <source>
        <dbReference type="PIRSR" id="PIRSR617453-50"/>
    </source>
</evidence>
<dbReference type="InterPro" id="IPR000089">
    <property type="entry name" value="Biotin_lipoyl"/>
</dbReference>
<dbReference type="GO" id="GO:0009249">
    <property type="term" value="P:protein lipoylation"/>
    <property type="evidence" value="ECO:0007669"/>
    <property type="project" value="TreeGrafter"/>
</dbReference>
<comment type="similarity">
    <text evidence="1 3">Belongs to the GcvH family.</text>
</comment>
<feature type="domain" description="Lipoyl-binding" evidence="5">
    <location>
        <begin position="22"/>
        <end position="104"/>
    </location>
</feature>
<protein>
    <recommendedName>
        <fullName evidence="3">Glycine cleavage system H protein</fullName>
    </recommendedName>
</protein>
<dbReference type="Proteomes" id="UP000278775">
    <property type="component" value="Unassembled WGS sequence"/>
</dbReference>
<evidence type="ECO:0000313" key="7">
    <source>
        <dbReference type="Proteomes" id="UP000278775"/>
    </source>
</evidence>
<dbReference type="PANTHER" id="PTHR11715">
    <property type="entry name" value="GLYCINE CLEAVAGE SYSTEM H PROTEIN"/>
    <property type="match status" value="1"/>
</dbReference>
<dbReference type="AlphaFoldDB" id="A0A3M7TI61"/>
<evidence type="ECO:0000256" key="2">
    <source>
        <dbReference type="ARBA" id="ARBA00022823"/>
    </source>
</evidence>
<feature type="modified residue" description="N6-lipoyllysine" evidence="3 4">
    <location>
        <position position="63"/>
    </location>
</feature>
<reference evidence="6 7" key="1">
    <citation type="submission" date="2018-08" db="EMBL/GenBank/DDBJ databases">
        <title>Chryseobacterium nematophagum: a novel matrix digesting pathogen of nematodes.</title>
        <authorList>
            <person name="Page A."/>
            <person name="Roberts M."/>
            <person name="Felix M.-A."/>
            <person name="Weir W."/>
        </authorList>
    </citation>
    <scope>NUCLEOTIDE SEQUENCE [LARGE SCALE GENOMIC DNA]</scope>
    <source>
        <strain evidence="6 7">JUb129</strain>
    </source>
</reference>
<keyword evidence="2 3" id="KW-0450">Lipoyl</keyword>
<comment type="cofactor">
    <cofactor evidence="3">
        <name>(R)-lipoate</name>
        <dbReference type="ChEBI" id="CHEBI:83088"/>
    </cofactor>
    <text evidence="3">Binds 1 lipoyl cofactor covalently.</text>
</comment>
<dbReference type="Gene3D" id="2.40.50.100">
    <property type="match status" value="1"/>
</dbReference>
<evidence type="ECO:0000313" key="6">
    <source>
        <dbReference type="EMBL" id="RNA62978.1"/>
    </source>
</evidence>
<dbReference type="CDD" id="cd06848">
    <property type="entry name" value="GCS_H"/>
    <property type="match status" value="1"/>
</dbReference>
<dbReference type="Pfam" id="PF01597">
    <property type="entry name" value="GCV_H"/>
    <property type="match status" value="1"/>
</dbReference>
<dbReference type="InterPro" id="IPR033753">
    <property type="entry name" value="GCV_H/Fam206"/>
</dbReference>
<dbReference type="InterPro" id="IPR003016">
    <property type="entry name" value="2-oxoA_DH_lipoyl-BS"/>
</dbReference>
<comment type="caution">
    <text evidence="6">The sequence shown here is derived from an EMBL/GenBank/DDBJ whole genome shotgun (WGS) entry which is preliminary data.</text>
</comment>
<dbReference type="GO" id="GO:0019464">
    <property type="term" value="P:glycine decarboxylation via glycine cleavage system"/>
    <property type="evidence" value="ECO:0007669"/>
    <property type="project" value="UniProtKB-UniRule"/>
</dbReference>
<comment type="function">
    <text evidence="3">The glycine cleavage system catalyzes the degradation of glycine. The H protein shuttles the methylamine group of glycine from the P protein to the T protein.</text>
</comment>
<gene>
    <name evidence="3 6" type="primary">gcvH</name>
    <name evidence="6" type="ORF">D1631_14080</name>
</gene>
<evidence type="ECO:0000259" key="5">
    <source>
        <dbReference type="PROSITE" id="PS50968"/>
    </source>
</evidence>
<dbReference type="SUPFAM" id="SSF51230">
    <property type="entry name" value="Single hybrid motif"/>
    <property type="match status" value="1"/>
</dbReference>
<comment type="subunit">
    <text evidence="3">The glycine cleavage system is composed of four proteins: P, T, L and H.</text>
</comment>
<proteinExistence type="inferred from homology"/>
<dbReference type="InterPro" id="IPR002930">
    <property type="entry name" value="GCV_H"/>
</dbReference>
<dbReference type="HAMAP" id="MF_00272">
    <property type="entry name" value="GcvH"/>
    <property type="match status" value="1"/>
</dbReference>
<dbReference type="PROSITE" id="PS50968">
    <property type="entry name" value="BIOTINYL_LIPOYL"/>
    <property type="match status" value="1"/>
</dbReference>
<dbReference type="NCBIfam" id="NF002270">
    <property type="entry name" value="PRK01202.1"/>
    <property type="match status" value="1"/>
</dbReference>
<dbReference type="RefSeq" id="WP_122636989.1">
    <property type="nucleotide sequence ID" value="NZ_QWIU01000002.1"/>
</dbReference>
<dbReference type="GO" id="GO:0005960">
    <property type="term" value="C:glycine cleavage complex"/>
    <property type="evidence" value="ECO:0007669"/>
    <property type="project" value="InterPro"/>
</dbReference>
<dbReference type="InterPro" id="IPR017453">
    <property type="entry name" value="GCV_H_sub"/>
</dbReference>